<dbReference type="Gene3D" id="1.10.10.60">
    <property type="entry name" value="Homeodomain-like"/>
    <property type="match status" value="1"/>
</dbReference>
<feature type="region of interest" description="Disordered" evidence="4">
    <location>
        <begin position="87"/>
        <end position="115"/>
    </location>
</feature>
<dbReference type="PANTHER" id="PTHR11019">
    <property type="entry name" value="HTH-TYPE TRANSCRIPTIONAL REGULATOR NIMR"/>
    <property type="match status" value="1"/>
</dbReference>
<dbReference type="SUPFAM" id="SSF46689">
    <property type="entry name" value="Homeodomain-like"/>
    <property type="match status" value="1"/>
</dbReference>
<dbReference type="InterPro" id="IPR018060">
    <property type="entry name" value="HTH_AraC"/>
</dbReference>
<feature type="compositionally biased region" description="Polar residues" evidence="4">
    <location>
        <begin position="106"/>
        <end position="115"/>
    </location>
</feature>
<gene>
    <name evidence="6" type="ORF">AWB64_04481</name>
</gene>
<keyword evidence="1" id="KW-0805">Transcription regulation</keyword>
<dbReference type="SMART" id="SM00342">
    <property type="entry name" value="HTH_ARAC"/>
    <property type="match status" value="1"/>
</dbReference>
<evidence type="ECO:0000259" key="5">
    <source>
        <dbReference type="PROSITE" id="PS01124"/>
    </source>
</evidence>
<dbReference type="RefSeq" id="WP_060857571.1">
    <property type="nucleotide sequence ID" value="NZ_FCOC02000016.1"/>
</dbReference>
<dbReference type="OrthoDB" id="9789899at2"/>
<dbReference type="EMBL" id="FCOC02000016">
    <property type="protein sequence ID" value="SAL42200.1"/>
    <property type="molecule type" value="Genomic_DNA"/>
</dbReference>
<evidence type="ECO:0000256" key="4">
    <source>
        <dbReference type="SAM" id="MobiDB-lite"/>
    </source>
</evidence>
<evidence type="ECO:0000256" key="1">
    <source>
        <dbReference type="ARBA" id="ARBA00023015"/>
    </source>
</evidence>
<keyword evidence="2" id="KW-0238">DNA-binding</keyword>
<sequence length="319" mass="34880">MSPNAERIADWLLAGLELKSTLFHVGQYCGAWQASTAGHQQASFHVVLHGECWLHLPARSGRSASSVHLTQGDAVFLLHDMPHCLSPSPAAPPAGQESARAGAMQPLQSDQESQEPNLGLACGFFEFRSGLDDQLLGLIPDHIVARRDCAALDGPRAVFDLIRAEAHRHPDMPSALITRLTELLFFYALRSVAAREDIAPGLWSLMRRAEFAPLITAIIDTPAKRWTTDSMAEFVHMSRARFCKQFVEACGQPPAQFVTLVRMKVAATMLRSGTPTPDAAGLVGYQSESAFAQAFKRVTGEQPGAYRRNRAQEPMDAVH</sequence>
<dbReference type="Proteomes" id="UP000054893">
    <property type="component" value="Unassembled WGS sequence"/>
</dbReference>
<evidence type="ECO:0000256" key="3">
    <source>
        <dbReference type="ARBA" id="ARBA00023163"/>
    </source>
</evidence>
<evidence type="ECO:0000313" key="6">
    <source>
        <dbReference type="EMBL" id="SAL42200.1"/>
    </source>
</evidence>
<organism evidence="6 7">
    <name type="scientific">Caballeronia sordidicola</name>
    <name type="common">Burkholderia sordidicola</name>
    <dbReference type="NCBI Taxonomy" id="196367"/>
    <lineage>
        <taxon>Bacteria</taxon>
        <taxon>Pseudomonadati</taxon>
        <taxon>Pseudomonadota</taxon>
        <taxon>Betaproteobacteria</taxon>
        <taxon>Burkholderiales</taxon>
        <taxon>Burkholderiaceae</taxon>
        <taxon>Caballeronia</taxon>
    </lineage>
</organism>
<evidence type="ECO:0000313" key="7">
    <source>
        <dbReference type="Proteomes" id="UP000054893"/>
    </source>
</evidence>
<dbReference type="PANTHER" id="PTHR11019:SF159">
    <property type="entry name" value="TRANSCRIPTIONAL REGULATOR-RELATED"/>
    <property type="match status" value="1"/>
</dbReference>
<protein>
    <submittedName>
        <fullName evidence="6">Cupin</fullName>
    </submittedName>
</protein>
<keyword evidence="3" id="KW-0804">Transcription</keyword>
<feature type="domain" description="HTH araC/xylS-type" evidence="5">
    <location>
        <begin position="212"/>
        <end position="309"/>
    </location>
</feature>
<dbReference type="GO" id="GO:0003700">
    <property type="term" value="F:DNA-binding transcription factor activity"/>
    <property type="evidence" value="ECO:0007669"/>
    <property type="project" value="InterPro"/>
</dbReference>
<accession>A0A158HEX1</accession>
<dbReference type="InterPro" id="IPR032783">
    <property type="entry name" value="AraC_lig"/>
</dbReference>
<evidence type="ECO:0000256" key="2">
    <source>
        <dbReference type="ARBA" id="ARBA00023125"/>
    </source>
</evidence>
<dbReference type="Pfam" id="PF12852">
    <property type="entry name" value="Cupin_6"/>
    <property type="match status" value="1"/>
</dbReference>
<dbReference type="PROSITE" id="PS01124">
    <property type="entry name" value="HTH_ARAC_FAMILY_2"/>
    <property type="match status" value="1"/>
</dbReference>
<proteinExistence type="predicted"/>
<dbReference type="InterPro" id="IPR009057">
    <property type="entry name" value="Homeodomain-like_sf"/>
</dbReference>
<reference evidence="6 7" key="1">
    <citation type="submission" date="2016-01" db="EMBL/GenBank/DDBJ databases">
        <authorList>
            <person name="Oliw E.H."/>
        </authorList>
    </citation>
    <scope>NUCLEOTIDE SEQUENCE [LARGE SCALE GENOMIC DNA]</scope>
    <source>
        <strain evidence="6">LMG 22029</strain>
    </source>
</reference>
<dbReference type="GO" id="GO:0043565">
    <property type="term" value="F:sequence-specific DNA binding"/>
    <property type="evidence" value="ECO:0007669"/>
    <property type="project" value="InterPro"/>
</dbReference>
<name>A0A158HEX1_CABSO</name>
<dbReference type="AlphaFoldDB" id="A0A158HEX1"/>
<dbReference type="Pfam" id="PF12833">
    <property type="entry name" value="HTH_18"/>
    <property type="match status" value="1"/>
</dbReference>